<dbReference type="InterPro" id="IPR012338">
    <property type="entry name" value="Beta-lactam/transpept-like"/>
</dbReference>
<keyword evidence="2" id="KW-0121">Carboxypeptidase</keyword>
<evidence type="ECO:0000256" key="4">
    <source>
        <dbReference type="SAM" id="Phobius"/>
    </source>
</evidence>
<dbReference type="Proteomes" id="UP001501410">
    <property type="component" value="Unassembled WGS sequence"/>
</dbReference>
<dbReference type="CDD" id="cd06575">
    <property type="entry name" value="PASTA_Pbp2x-like_2"/>
    <property type="match status" value="1"/>
</dbReference>
<accession>A0ABP8MHK8</accession>
<comment type="subcellular location">
    <subcellularLocation>
        <location evidence="1">Membrane</location>
    </subcellularLocation>
</comment>
<feature type="domain" description="PASTA" evidence="5">
    <location>
        <begin position="651"/>
        <end position="709"/>
    </location>
</feature>
<keyword evidence="2" id="KW-0645">Protease</keyword>
<evidence type="ECO:0000256" key="3">
    <source>
        <dbReference type="ARBA" id="ARBA00023136"/>
    </source>
</evidence>
<dbReference type="Gene3D" id="3.30.450.330">
    <property type="match status" value="1"/>
</dbReference>
<dbReference type="EMBL" id="BAABEZ010000002">
    <property type="protein sequence ID" value="GAA4449680.1"/>
    <property type="molecule type" value="Genomic_DNA"/>
</dbReference>
<evidence type="ECO:0000256" key="2">
    <source>
        <dbReference type="ARBA" id="ARBA00022645"/>
    </source>
</evidence>
<dbReference type="InterPro" id="IPR005543">
    <property type="entry name" value="PASTA_dom"/>
</dbReference>
<keyword evidence="2" id="KW-0378">Hydrolase</keyword>
<dbReference type="InterPro" id="IPR036138">
    <property type="entry name" value="PBP_dimer_sf"/>
</dbReference>
<evidence type="ECO:0000313" key="6">
    <source>
        <dbReference type="EMBL" id="GAA4449680.1"/>
    </source>
</evidence>
<dbReference type="PANTHER" id="PTHR30627:SF1">
    <property type="entry name" value="PEPTIDOGLYCAN D,D-TRANSPEPTIDASE FTSI"/>
    <property type="match status" value="1"/>
</dbReference>
<dbReference type="SUPFAM" id="SSF56601">
    <property type="entry name" value="beta-lactamase/transpeptidase-like"/>
    <property type="match status" value="1"/>
</dbReference>
<dbReference type="Pfam" id="PF03793">
    <property type="entry name" value="PASTA"/>
    <property type="match status" value="1"/>
</dbReference>
<dbReference type="Gene3D" id="3.40.710.10">
    <property type="entry name" value="DD-peptidase/beta-lactamase superfamily"/>
    <property type="match status" value="1"/>
</dbReference>
<keyword evidence="4" id="KW-1133">Transmembrane helix</keyword>
<dbReference type="Gene3D" id="3.90.1310.10">
    <property type="entry name" value="Penicillin-binding protein 2a (Domain 2)"/>
    <property type="match status" value="1"/>
</dbReference>
<dbReference type="Pfam" id="PF00905">
    <property type="entry name" value="Transpeptidase"/>
    <property type="match status" value="1"/>
</dbReference>
<evidence type="ECO:0000313" key="7">
    <source>
        <dbReference type="Proteomes" id="UP001501410"/>
    </source>
</evidence>
<comment type="caution">
    <text evidence="6">The sequence shown here is derived from an EMBL/GenBank/DDBJ whole genome shotgun (WGS) entry which is preliminary data.</text>
</comment>
<dbReference type="SUPFAM" id="SSF56519">
    <property type="entry name" value="Penicillin binding protein dimerisation domain"/>
    <property type="match status" value="1"/>
</dbReference>
<sequence>MNVRRDIRFRVYLAFSGICVLGLAIIVKAALIQAKDGASLRARAQSMSVRTDTIFAERGNIYTEDGTMLCSTIPQFDVHLDMAVIKKDTFYKHIDTLAYKLSELFRDASAAQYKSDLTKAYKDSARYYELGTKIPYDKYLVLRTFPIFNKGARRGGMIVSTRNTRDNPYGFLALQTVGKYQPAIWRDKKLVRNVKGLEAMYDSILSGKNGWYLSQRIAPTKWASIEGSRIEAQNGKDIVTTIDIGIQNIAEHALLDALRQYNCWNGTCIVMEVSTGKIRAMANLGTDIDKQSPYSEDKNYALTLAEPGSTFKIVTLLSLLKDGLINVEDNVNCYGGQRQFAFRVMHDSHHGLGVMPIKNAYAQSSNVAMGSLAYEHYYKEPERFIKHIKELHLNSKTGIDLFGESKAIVTEPHEKNLWNAATLPWLATGYGVMVTPLHTCMIYNAVANNGRLMKPYLVSSIREYGREVKRIEPTVLEESVASKEVISQLRKCTEEVVLSGTGKHIQSPYYKIAGKTGTAQVCDKGIPYSARVYQGSFVGYFPADNPKYTMIVVIRTKKNSGSYYGGTIAAPVFRMVADKIFANGQGVWKGGPVDSFSKTPDKGIVAHTTTVFNQQTLLNAINLKSEWNERAGSMAAVKTDSSHRVVLASRKVVQNLVPDVVGMSLKDAVYVLERQGLKVRVMGAGVIQSQSLVPGSAVRKGQIIIIQLS</sequence>
<dbReference type="SMART" id="SM00740">
    <property type="entry name" value="PASTA"/>
    <property type="match status" value="1"/>
</dbReference>
<organism evidence="6 7">
    <name type="scientific">Rurimicrobium arvi</name>
    <dbReference type="NCBI Taxonomy" id="2049916"/>
    <lineage>
        <taxon>Bacteria</taxon>
        <taxon>Pseudomonadati</taxon>
        <taxon>Bacteroidota</taxon>
        <taxon>Chitinophagia</taxon>
        <taxon>Chitinophagales</taxon>
        <taxon>Chitinophagaceae</taxon>
        <taxon>Rurimicrobium</taxon>
    </lineage>
</organism>
<evidence type="ECO:0000256" key="1">
    <source>
        <dbReference type="ARBA" id="ARBA00004370"/>
    </source>
</evidence>
<keyword evidence="3 4" id="KW-0472">Membrane</keyword>
<keyword evidence="7" id="KW-1185">Reference proteome</keyword>
<dbReference type="InterPro" id="IPR001460">
    <property type="entry name" value="PCN-bd_Tpept"/>
</dbReference>
<feature type="transmembrane region" description="Helical" evidence="4">
    <location>
        <begin position="12"/>
        <end position="31"/>
    </location>
</feature>
<dbReference type="PROSITE" id="PS51178">
    <property type="entry name" value="PASTA"/>
    <property type="match status" value="1"/>
</dbReference>
<keyword evidence="4" id="KW-0812">Transmembrane</keyword>
<dbReference type="RefSeq" id="WP_344822223.1">
    <property type="nucleotide sequence ID" value="NZ_BAABEZ010000002.1"/>
</dbReference>
<proteinExistence type="predicted"/>
<name>A0ABP8MHK8_9BACT</name>
<protein>
    <submittedName>
        <fullName evidence="6">Penicillin-binding protein</fullName>
    </submittedName>
</protein>
<gene>
    <name evidence="6" type="ORF">GCM10023092_04390</name>
</gene>
<dbReference type="Pfam" id="PF03717">
    <property type="entry name" value="PBP_dimer"/>
    <property type="match status" value="1"/>
</dbReference>
<dbReference type="Gene3D" id="3.30.10.20">
    <property type="match status" value="1"/>
</dbReference>
<reference evidence="7" key="1">
    <citation type="journal article" date="2019" name="Int. J. Syst. Evol. Microbiol.">
        <title>The Global Catalogue of Microorganisms (GCM) 10K type strain sequencing project: providing services to taxonomists for standard genome sequencing and annotation.</title>
        <authorList>
            <consortium name="The Broad Institute Genomics Platform"/>
            <consortium name="The Broad Institute Genome Sequencing Center for Infectious Disease"/>
            <person name="Wu L."/>
            <person name="Ma J."/>
        </authorList>
    </citation>
    <scope>NUCLEOTIDE SEQUENCE [LARGE SCALE GENOMIC DNA]</scope>
    <source>
        <strain evidence="7">JCM 31921</strain>
    </source>
</reference>
<evidence type="ECO:0000259" key="5">
    <source>
        <dbReference type="PROSITE" id="PS51178"/>
    </source>
</evidence>
<dbReference type="InterPro" id="IPR050515">
    <property type="entry name" value="Beta-lactam/transpept"/>
</dbReference>
<dbReference type="PANTHER" id="PTHR30627">
    <property type="entry name" value="PEPTIDOGLYCAN D,D-TRANSPEPTIDASE"/>
    <property type="match status" value="1"/>
</dbReference>
<dbReference type="SUPFAM" id="SSF54184">
    <property type="entry name" value="Penicillin-binding protein 2x (pbp-2x), c-terminal domain"/>
    <property type="match status" value="1"/>
</dbReference>
<dbReference type="InterPro" id="IPR005311">
    <property type="entry name" value="PBP_dimer"/>
</dbReference>